<dbReference type="SUPFAM" id="SSF48613">
    <property type="entry name" value="Heme oxygenase-like"/>
    <property type="match status" value="1"/>
</dbReference>
<dbReference type="InterPro" id="IPR016084">
    <property type="entry name" value="Haem_Oase-like_multi-hlx"/>
</dbReference>
<evidence type="ECO:0000256" key="3">
    <source>
        <dbReference type="ARBA" id="ARBA00023004"/>
    </source>
</evidence>
<reference evidence="8" key="1">
    <citation type="submission" date="2020-11" db="EMBL/GenBank/DDBJ databases">
        <authorList>
            <person name="Whiteford S."/>
        </authorList>
    </citation>
    <scope>NUCLEOTIDE SEQUENCE</scope>
</reference>
<evidence type="ECO:0000256" key="7">
    <source>
        <dbReference type="SAM" id="Phobius"/>
    </source>
</evidence>
<dbReference type="GO" id="GO:0046872">
    <property type="term" value="F:metal ion binding"/>
    <property type="evidence" value="ECO:0007669"/>
    <property type="project" value="UniProtKB-UniRule"/>
</dbReference>
<protein>
    <recommendedName>
        <fullName evidence="4">Heme oxygenase</fullName>
        <ecNumber evidence="4">1.14.14.18</ecNumber>
    </recommendedName>
</protein>
<evidence type="ECO:0000256" key="5">
    <source>
        <dbReference type="PIRSR" id="PIRSR000343-1"/>
    </source>
</evidence>
<dbReference type="CDD" id="cd19165">
    <property type="entry name" value="HemeO"/>
    <property type="match status" value="1"/>
</dbReference>
<evidence type="ECO:0000313" key="8">
    <source>
        <dbReference type="EMBL" id="CAG9122184.1"/>
    </source>
</evidence>
<dbReference type="InterPro" id="IPR002051">
    <property type="entry name" value="Haem_Oase"/>
</dbReference>
<dbReference type="Pfam" id="PF01126">
    <property type="entry name" value="Heme_oxygenase"/>
    <property type="match status" value="1"/>
</dbReference>
<feature type="binding site" evidence="5">
    <location>
        <position position="125"/>
    </location>
    <ligand>
        <name>heme b</name>
        <dbReference type="ChEBI" id="CHEBI:60344"/>
    </ligand>
</feature>
<dbReference type="Proteomes" id="UP000653454">
    <property type="component" value="Unassembled WGS sequence"/>
</dbReference>
<keyword evidence="7" id="KW-0812">Transmembrane</keyword>
<dbReference type="InterPro" id="IPR016053">
    <property type="entry name" value="Haem_Oase-like"/>
</dbReference>
<sequence length="242" mass="27835">MAEQDLFTTRMRAATRKIHNLSDTLVNAKFAISLRDEEVWGKGLFVFYHVFAYLEDARARLDLPEFNSLFCNKVLFRQSAFEEDLRHYLGEDFQSLPKSPALENYLQHLRDLERDSPALLMAYVYHLYLGLLSGGQILSKKRKMFGDKNNSTNEYKDKVTDFTGSDIAQIKNDFKAAMNKIAESMSAEEQDAFIEESNRVFLMNNLIVNSVEGQNKVLYNLMMKTTAVILAGVAVYFAYKMK</sequence>
<evidence type="ECO:0000256" key="2">
    <source>
        <dbReference type="ARBA" id="ARBA00022723"/>
    </source>
</evidence>
<feature type="binding site" description="axial binding residue" evidence="6">
    <location>
        <position position="19"/>
    </location>
    <ligand>
        <name>heme b</name>
        <dbReference type="ChEBI" id="CHEBI:60344"/>
    </ligand>
    <ligandPart>
        <name>Fe</name>
        <dbReference type="ChEBI" id="CHEBI:18248"/>
    </ligandPart>
</feature>
<keyword evidence="1 4" id="KW-0349">Heme</keyword>
<organism evidence="8 9">
    <name type="scientific">Plutella xylostella</name>
    <name type="common">Diamondback moth</name>
    <name type="synonym">Plutella maculipennis</name>
    <dbReference type="NCBI Taxonomy" id="51655"/>
    <lineage>
        <taxon>Eukaryota</taxon>
        <taxon>Metazoa</taxon>
        <taxon>Ecdysozoa</taxon>
        <taxon>Arthropoda</taxon>
        <taxon>Hexapoda</taxon>
        <taxon>Insecta</taxon>
        <taxon>Pterygota</taxon>
        <taxon>Neoptera</taxon>
        <taxon>Endopterygota</taxon>
        <taxon>Lepidoptera</taxon>
        <taxon>Glossata</taxon>
        <taxon>Ditrysia</taxon>
        <taxon>Yponomeutoidea</taxon>
        <taxon>Plutellidae</taxon>
        <taxon>Plutella</taxon>
    </lineage>
</organism>
<name>A0A8S4F1B8_PLUXY</name>
<gene>
    <name evidence="8" type="ORF">PLXY2_LOCUS7532</name>
</gene>
<evidence type="ECO:0000313" key="9">
    <source>
        <dbReference type="Proteomes" id="UP000653454"/>
    </source>
</evidence>
<proteinExistence type="inferred from homology"/>
<dbReference type="PANTHER" id="PTHR10720:SF0">
    <property type="entry name" value="HEME OXYGENASE"/>
    <property type="match status" value="1"/>
</dbReference>
<dbReference type="PRINTS" id="PR00088">
    <property type="entry name" value="HAEMOXYGNASE"/>
</dbReference>
<dbReference type="EC" id="1.14.14.18" evidence="4"/>
<feature type="transmembrane region" description="Helical" evidence="7">
    <location>
        <begin position="118"/>
        <end position="138"/>
    </location>
</feature>
<comment type="caution">
    <text evidence="8">The sequence shown here is derived from an EMBL/GenBank/DDBJ whole genome shotgun (WGS) entry which is preliminary data.</text>
</comment>
<dbReference type="Gene3D" id="1.20.910.10">
    <property type="entry name" value="Heme oxygenase-like"/>
    <property type="match status" value="1"/>
</dbReference>
<accession>A0A8S4F1B8</accession>
<feature type="transmembrane region" description="Helical" evidence="7">
    <location>
        <begin position="217"/>
        <end position="239"/>
    </location>
</feature>
<keyword evidence="7" id="KW-1133">Transmembrane helix</keyword>
<evidence type="ECO:0000256" key="6">
    <source>
        <dbReference type="PIRSR" id="PIRSR000343-2"/>
    </source>
</evidence>
<keyword evidence="2 4" id="KW-0479">Metal-binding</keyword>
<dbReference type="PIRSF" id="PIRSF000343">
    <property type="entry name" value="Haem_Oase"/>
    <property type="match status" value="1"/>
</dbReference>
<keyword evidence="7" id="KW-0472">Membrane</keyword>
<evidence type="ECO:0000256" key="1">
    <source>
        <dbReference type="ARBA" id="ARBA00022617"/>
    </source>
</evidence>
<comment type="catalytic activity">
    <reaction evidence="4">
        <text>heme b + 3 reduced [NADPH--hemoprotein reductase] + 3 O2 = biliverdin IXalpha + CO + Fe(2+) + 3 oxidized [NADPH--hemoprotein reductase] + 3 H2O + H(+)</text>
        <dbReference type="Rhea" id="RHEA:21764"/>
        <dbReference type="Rhea" id="RHEA-COMP:11964"/>
        <dbReference type="Rhea" id="RHEA-COMP:11965"/>
        <dbReference type="ChEBI" id="CHEBI:15377"/>
        <dbReference type="ChEBI" id="CHEBI:15378"/>
        <dbReference type="ChEBI" id="CHEBI:15379"/>
        <dbReference type="ChEBI" id="CHEBI:17245"/>
        <dbReference type="ChEBI" id="CHEBI:29033"/>
        <dbReference type="ChEBI" id="CHEBI:57618"/>
        <dbReference type="ChEBI" id="CHEBI:57991"/>
        <dbReference type="ChEBI" id="CHEBI:58210"/>
        <dbReference type="ChEBI" id="CHEBI:60344"/>
        <dbReference type="EC" id="1.14.14.18"/>
    </reaction>
</comment>
<dbReference type="GO" id="GO:0004392">
    <property type="term" value="F:heme oxygenase (decyclizing) activity"/>
    <property type="evidence" value="ECO:0007669"/>
    <property type="project" value="UniProtKB-UniRule"/>
</dbReference>
<comment type="similarity">
    <text evidence="4">Belongs to the heme oxygenase family.</text>
</comment>
<dbReference type="GO" id="GO:0006788">
    <property type="term" value="P:heme oxidation"/>
    <property type="evidence" value="ECO:0007669"/>
    <property type="project" value="UniProtKB-UniRule"/>
</dbReference>
<dbReference type="EMBL" id="CAJHNJ030000026">
    <property type="protein sequence ID" value="CAG9122184.1"/>
    <property type="molecule type" value="Genomic_DNA"/>
</dbReference>
<dbReference type="PANTHER" id="PTHR10720">
    <property type="entry name" value="HEME OXYGENASE"/>
    <property type="match status" value="1"/>
</dbReference>
<feature type="binding site" evidence="5">
    <location>
        <position position="12"/>
    </location>
    <ligand>
        <name>heme b</name>
        <dbReference type="ChEBI" id="CHEBI:60344"/>
    </ligand>
</feature>
<dbReference type="AlphaFoldDB" id="A0A8S4F1B8"/>
<keyword evidence="9" id="KW-1185">Reference proteome</keyword>
<evidence type="ECO:0000256" key="4">
    <source>
        <dbReference type="PIRNR" id="PIRNR000343"/>
    </source>
</evidence>
<keyword evidence="3 4" id="KW-0408">Iron</keyword>